<keyword evidence="2" id="KW-1133">Transmembrane helix</keyword>
<evidence type="ECO:0000256" key="1">
    <source>
        <dbReference type="SAM" id="MobiDB-lite"/>
    </source>
</evidence>
<feature type="compositionally biased region" description="Polar residues" evidence="1">
    <location>
        <begin position="364"/>
        <end position="376"/>
    </location>
</feature>
<comment type="caution">
    <text evidence="4">The sequence shown here is derived from an EMBL/GenBank/DDBJ whole genome shotgun (WGS) entry which is preliminary data.</text>
</comment>
<proteinExistence type="predicted"/>
<feature type="region of interest" description="Disordered" evidence="1">
    <location>
        <begin position="361"/>
        <end position="459"/>
    </location>
</feature>
<keyword evidence="2" id="KW-0472">Membrane</keyword>
<feature type="compositionally biased region" description="Low complexity" evidence="1">
    <location>
        <begin position="377"/>
        <end position="388"/>
    </location>
</feature>
<feature type="transmembrane region" description="Helical" evidence="2">
    <location>
        <begin position="277"/>
        <end position="302"/>
    </location>
</feature>
<feature type="region of interest" description="Disordered" evidence="1">
    <location>
        <begin position="316"/>
        <end position="341"/>
    </location>
</feature>
<keyword evidence="5" id="KW-1185">Reference proteome</keyword>
<evidence type="ECO:0000313" key="5">
    <source>
        <dbReference type="Proteomes" id="UP001221142"/>
    </source>
</evidence>
<feature type="compositionally biased region" description="Low complexity" evidence="1">
    <location>
        <begin position="436"/>
        <end position="459"/>
    </location>
</feature>
<dbReference type="EMBL" id="JARKIF010000007">
    <property type="protein sequence ID" value="KAJ7634795.1"/>
    <property type="molecule type" value="Genomic_DNA"/>
</dbReference>
<evidence type="ECO:0000256" key="2">
    <source>
        <dbReference type="SAM" id="Phobius"/>
    </source>
</evidence>
<protein>
    <recommendedName>
        <fullName evidence="6">Mid2 domain-containing protein</fullName>
    </recommendedName>
</protein>
<sequence length="459" mass="47143">MAKFYAATLVLAASPLASAYSWSFASAPTQCSNVTISVSGGSPPFSVLIIPYGPSPLPNGLEARKIQDQPFPGSDSSVSFKLNFPQFSQFVAVVSDSTGFGSGGTSVGVEVASSSDTSCFDSSKAVTPDFFYSINPTGVITQCEITRLSWDPSQVQGTPKFQGVIPGGESFEIPQAQITTVEAEGTGFNWTAPLRSMTNVILVGGDNRGNGTGGSTLYIVGGGTENDSSCLNSTSPSSTAGAPAGGSYQTGTGSFTGSSPTNSGSSSGSSGGSSTNVGAIAGGVVGGVVALIAALLVALFWMRRRRLRKTEKVRPDLLPGEEEDDEDVGTTPGGGLPQYYQPEPFMVTDPTAGRASAEGFLSEGNRTSTFSESRSGTPDPTTTMSTATRKSAPMRQMRPVNIIQHADAGPSSPPGDEEPETVELPPAYNNIRKGPIPESAPTAPTETPAVAPTETATEA</sequence>
<evidence type="ECO:0008006" key="6">
    <source>
        <dbReference type="Google" id="ProtNLM"/>
    </source>
</evidence>
<feature type="chain" id="PRO_5042286980" description="Mid2 domain-containing protein" evidence="3">
    <location>
        <begin position="20"/>
        <end position="459"/>
    </location>
</feature>
<evidence type="ECO:0000313" key="4">
    <source>
        <dbReference type="EMBL" id="KAJ7634795.1"/>
    </source>
</evidence>
<organism evidence="4 5">
    <name type="scientific">Roridomyces roridus</name>
    <dbReference type="NCBI Taxonomy" id="1738132"/>
    <lineage>
        <taxon>Eukaryota</taxon>
        <taxon>Fungi</taxon>
        <taxon>Dikarya</taxon>
        <taxon>Basidiomycota</taxon>
        <taxon>Agaricomycotina</taxon>
        <taxon>Agaricomycetes</taxon>
        <taxon>Agaricomycetidae</taxon>
        <taxon>Agaricales</taxon>
        <taxon>Marasmiineae</taxon>
        <taxon>Mycenaceae</taxon>
        <taxon>Roridomyces</taxon>
    </lineage>
</organism>
<reference evidence="4" key="1">
    <citation type="submission" date="2023-03" db="EMBL/GenBank/DDBJ databases">
        <title>Massive genome expansion in bonnet fungi (Mycena s.s.) driven by repeated elements and novel gene families across ecological guilds.</title>
        <authorList>
            <consortium name="Lawrence Berkeley National Laboratory"/>
            <person name="Harder C.B."/>
            <person name="Miyauchi S."/>
            <person name="Viragh M."/>
            <person name="Kuo A."/>
            <person name="Thoen E."/>
            <person name="Andreopoulos B."/>
            <person name="Lu D."/>
            <person name="Skrede I."/>
            <person name="Drula E."/>
            <person name="Henrissat B."/>
            <person name="Morin E."/>
            <person name="Kohler A."/>
            <person name="Barry K."/>
            <person name="LaButti K."/>
            <person name="Morin E."/>
            <person name="Salamov A."/>
            <person name="Lipzen A."/>
            <person name="Mereny Z."/>
            <person name="Hegedus B."/>
            <person name="Baldrian P."/>
            <person name="Stursova M."/>
            <person name="Weitz H."/>
            <person name="Taylor A."/>
            <person name="Grigoriev I.V."/>
            <person name="Nagy L.G."/>
            <person name="Martin F."/>
            <person name="Kauserud H."/>
        </authorList>
    </citation>
    <scope>NUCLEOTIDE SEQUENCE</scope>
    <source>
        <strain evidence="4">9284</strain>
    </source>
</reference>
<feature type="compositionally biased region" description="Acidic residues" evidence="1">
    <location>
        <begin position="319"/>
        <end position="328"/>
    </location>
</feature>
<gene>
    <name evidence="4" type="ORF">FB45DRAFT_909876</name>
</gene>
<accession>A0AAD7BZ94</accession>
<dbReference type="Proteomes" id="UP001221142">
    <property type="component" value="Unassembled WGS sequence"/>
</dbReference>
<name>A0AAD7BZ94_9AGAR</name>
<feature type="region of interest" description="Disordered" evidence="1">
    <location>
        <begin position="228"/>
        <end position="273"/>
    </location>
</feature>
<evidence type="ECO:0000256" key="3">
    <source>
        <dbReference type="SAM" id="SignalP"/>
    </source>
</evidence>
<feature type="signal peptide" evidence="3">
    <location>
        <begin position="1"/>
        <end position="19"/>
    </location>
</feature>
<dbReference type="AlphaFoldDB" id="A0AAD7BZ94"/>
<keyword evidence="2" id="KW-0812">Transmembrane</keyword>
<keyword evidence="3" id="KW-0732">Signal</keyword>